<name>A0A091D7S6_FUKDA</name>
<feature type="compositionally biased region" description="Low complexity" evidence="1">
    <location>
        <begin position="74"/>
        <end position="85"/>
    </location>
</feature>
<dbReference type="Proteomes" id="UP000028990">
    <property type="component" value="Unassembled WGS sequence"/>
</dbReference>
<organism evidence="2 3">
    <name type="scientific">Fukomys damarensis</name>
    <name type="common">Damaraland mole rat</name>
    <name type="synonym">Cryptomys damarensis</name>
    <dbReference type="NCBI Taxonomy" id="885580"/>
    <lineage>
        <taxon>Eukaryota</taxon>
        <taxon>Metazoa</taxon>
        <taxon>Chordata</taxon>
        <taxon>Craniata</taxon>
        <taxon>Vertebrata</taxon>
        <taxon>Euteleostomi</taxon>
        <taxon>Mammalia</taxon>
        <taxon>Eutheria</taxon>
        <taxon>Euarchontoglires</taxon>
        <taxon>Glires</taxon>
        <taxon>Rodentia</taxon>
        <taxon>Hystricomorpha</taxon>
        <taxon>Bathyergidae</taxon>
        <taxon>Fukomys</taxon>
    </lineage>
</organism>
<keyword evidence="3" id="KW-1185">Reference proteome</keyword>
<dbReference type="EMBL" id="KN122816">
    <property type="protein sequence ID" value="KFO28154.1"/>
    <property type="molecule type" value="Genomic_DNA"/>
</dbReference>
<gene>
    <name evidence="2" type="ORF">H920_10528</name>
</gene>
<evidence type="ECO:0000313" key="2">
    <source>
        <dbReference type="EMBL" id="KFO28154.1"/>
    </source>
</evidence>
<proteinExistence type="predicted"/>
<accession>A0A091D7S6</accession>
<evidence type="ECO:0000256" key="1">
    <source>
        <dbReference type="SAM" id="MobiDB-lite"/>
    </source>
</evidence>
<feature type="region of interest" description="Disordered" evidence="1">
    <location>
        <begin position="71"/>
        <end position="103"/>
    </location>
</feature>
<protein>
    <submittedName>
        <fullName evidence="2">Uncharacterized protein</fullName>
    </submittedName>
</protein>
<dbReference type="AlphaFoldDB" id="A0A091D7S6"/>
<evidence type="ECO:0000313" key="3">
    <source>
        <dbReference type="Proteomes" id="UP000028990"/>
    </source>
</evidence>
<sequence>MRNTGVLRRDALKDNCPEMLVIKIQSHHPLTRKKSNIDSKHPTKHLTSILYEKQRLTVERHKVNCTLLAGGGQAQAASPESSAQGRRVWDIEPRPSCGGPHAGDLEPAEGNLAMISEGVRKQHTEGSFWQSDGIQEPNGAAIRELHLDSGIRVL</sequence>
<reference evidence="2 3" key="1">
    <citation type="submission" date="2013-11" db="EMBL/GenBank/DDBJ databases">
        <title>The Damaraland mole rat (Fukomys damarensis) genome and evolution of African mole rats.</title>
        <authorList>
            <person name="Gladyshev V.N."/>
            <person name="Fang X."/>
        </authorList>
    </citation>
    <scope>NUCLEOTIDE SEQUENCE [LARGE SCALE GENOMIC DNA]</scope>
    <source>
        <tissue evidence="2">Liver</tissue>
    </source>
</reference>